<dbReference type="EMBL" id="CP101527">
    <property type="protein sequence ID" value="UZW74932.1"/>
    <property type="molecule type" value="Genomic_DNA"/>
</dbReference>
<sequence length="191" mass="20343">MSIQRAQQPKASTGFTLIELVIIIAIVSILGVIALSRYADLKQQAELSSAQYIASSLKTGVDTVKLVFRTAGHTTRVQNLAGYGDGTIDTNNIGYPIGTTKGNGNENIGVGNAGCVGVWEGVLDAPPSVAINNNSNADYRSYRHDGNKVCSYVYRAGGDTANRNNAQLVIRYDSRDGSVEVCGRRSDIPNC</sequence>
<dbReference type="InterPro" id="IPR012902">
    <property type="entry name" value="N_methyl_site"/>
</dbReference>
<feature type="transmembrane region" description="Helical" evidence="1">
    <location>
        <begin position="12"/>
        <end position="35"/>
    </location>
</feature>
<dbReference type="Gene3D" id="3.30.700.10">
    <property type="entry name" value="Glycoprotein, Type 4 Pilin"/>
    <property type="match status" value="1"/>
</dbReference>
<keyword evidence="1" id="KW-0812">Transmembrane</keyword>
<accession>A0A9E8KQM2</accession>
<evidence type="ECO:0000256" key="1">
    <source>
        <dbReference type="SAM" id="Phobius"/>
    </source>
</evidence>
<keyword evidence="1" id="KW-0472">Membrane</keyword>
<dbReference type="Proteomes" id="UP001164472">
    <property type="component" value="Chromosome"/>
</dbReference>
<dbReference type="Pfam" id="PF07963">
    <property type="entry name" value="N_methyl"/>
    <property type="match status" value="1"/>
</dbReference>
<protein>
    <submittedName>
        <fullName evidence="2">Prepilin-type N-terminal cleavage/methylation domain-containing protein</fullName>
    </submittedName>
</protein>
<organism evidence="2 3">
    <name type="scientific">Alkalimarinus sediminis</name>
    <dbReference type="NCBI Taxonomy" id="1632866"/>
    <lineage>
        <taxon>Bacteria</taxon>
        <taxon>Pseudomonadati</taxon>
        <taxon>Pseudomonadota</taxon>
        <taxon>Gammaproteobacteria</taxon>
        <taxon>Alteromonadales</taxon>
        <taxon>Alteromonadaceae</taxon>
        <taxon>Alkalimarinus</taxon>
    </lineage>
</organism>
<evidence type="ECO:0000313" key="2">
    <source>
        <dbReference type="EMBL" id="UZW74932.1"/>
    </source>
</evidence>
<keyword evidence="1" id="KW-1133">Transmembrane helix</keyword>
<dbReference type="InterPro" id="IPR045584">
    <property type="entry name" value="Pilin-like"/>
</dbReference>
<keyword evidence="3" id="KW-1185">Reference proteome</keyword>
<dbReference type="AlphaFoldDB" id="A0A9E8KQM2"/>
<evidence type="ECO:0000313" key="3">
    <source>
        <dbReference type="Proteomes" id="UP001164472"/>
    </source>
</evidence>
<name>A0A9E8KQM2_9ALTE</name>
<dbReference type="PROSITE" id="PS00409">
    <property type="entry name" value="PROKAR_NTER_METHYL"/>
    <property type="match status" value="1"/>
</dbReference>
<reference evidence="2" key="1">
    <citation type="submission" date="2022-07" db="EMBL/GenBank/DDBJ databases">
        <title>Alkalimarinus sp. nov., isolated from gut of a Alitta virens.</title>
        <authorList>
            <person name="Yang A.I."/>
            <person name="Shin N.-R."/>
        </authorList>
    </citation>
    <scope>NUCLEOTIDE SEQUENCE</scope>
    <source>
        <strain evidence="2">FA028</strain>
    </source>
</reference>
<dbReference type="RefSeq" id="WP_251810359.1">
    <property type="nucleotide sequence ID" value="NZ_CP101527.1"/>
</dbReference>
<dbReference type="SUPFAM" id="SSF54523">
    <property type="entry name" value="Pili subunits"/>
    <property type="match status" value="1"/>
</dbReference>
<dbReference type="KEGG" id="asem:NNL22_18220"/>
<proteinExistence type="predicted"/>
<gene>
    <name evidence="2" type="ORF">NNL22_18220</name>
</gene>